<protein>
    <recommendedName>
        <fullName evidence="3">Spermatogenesis-associated protein 6 N-terminal domain-containing protein</fullName>
    </recommendedName>
</protein>
<dbReference type="GO" id="GO:0032027">
    <property type="term" value="F:myosin light chain binding"/>
    <property type="evidence" value="ECO:0007669"/>
    <property type="project" value="InterPro"/>
</dbReference>
<dbReference type="InterPro" id="IPR032732">
    <property type="entry name" value="SPATA6_N"/>
</dbReference>
<dbReference type="Pfam" id="PF14909">
    <property type="entry name" value="SPATA6"/>
    <property type="match status" value="1"/>
</dbReference>
<keyword evidence="5" id="KW-1185">Reference proteome</keyword>
<dbReference type="InterPro" id="IPR042769">
    <property type="entry name" value="SPATA6_fam"/>
</dbReference>
<comment type="similarity">
    <text evidence="1">Belongs to the SPATA6 family.</text>
</comment>
<evidence type="ECO:0000313" key="5">
    <source>
        <dbReference type="Proteomes" id="UP000694521"/>
    </source>
</evidence>
<evidence type="ECO:0000256" key="2">
    <source>
        <dbReference type="ARBA" id="ARBA00022553"/>
    </source>
</evidence>
<dbReference type="AlphaFoldDB" id="A0A8B9DBL7"/>
<keyword evidence="2" id="KW-0597">Phosphoprotein</keyword>
<reference evidence="4" key="1">
    <citation type="submission" date="2025-08" db="UniProtKB">
        <authorList>
            <consortium name="Ensembl"/>
        </authorList>
    </citation>
    <scope>IDENTIFICATION</scope>
</reference>
<dbReference type="GO" id="GO:0007283">
    <property type="term" value="P:spermatogenesis"/>
    <property type="evidence" value="ECO:0007669"/>
    <property type="project" value="InterPro"/>
</dbReference>
<reference evidence="4" key="2">
    <citation type="submission" date="2025-09" db="UniProtKB">
        <authorList>
            <consortium name="Ensembl"/>
        </authorList>
    </citation>
    <scope>IDENTIFICATION</scope>
</reference>
<name>A0A8B9DBL7_ANSCY</name>
<evidence type="ECO:0000313" key="4">
    <source>
        <dbReference type="Ensembl" id="ENSACDP00005004604.1"/>
    </source>
</evidence>
<organism evidence="4 5">
    <name type="scientific">Anser cygnoides</name>
    <name type="common">Swan goose</name>
    <dbReference type="NCBI Taxonomy" id="8845"/>
    <lineage>
        <taxon>Eukaryota</taxon>
        <taxon>Metazoa</taxon>
        <taxon>Chordata</taxon>
        <taxon>Craniata</taxon>
        <taxon>Vertebrata</taxon>
        <taxon>Euteleostomi</taxon>
        <taxon>Archelosauria</taxon>
        <taxon>Archosauria</taxon>
        <taxon>Dinosauria</taxon>
        <taxon>Saurischia</taxon>
        <taxon>Theropoda</taxon>
        <taxon>Coelurosauria</taxon>
        <taxon>Aves</taxon>
        <taxon>Neognathae</taxon>
        <taxon>Galloanserae</taxon>
        <taxon>Anseriformes</taxon>
        <taxon>Anatidae</taxon>
        <taxon>Anserinae</taxon>
        <taxon>Anser</taxon>
    </lineage>
</organism>
<evidence type="ECO:0000259" key="3">
    <source>
        <dbReference type="Pfam" id="PF14909"/>
    </source>
</evidence>
<accession>A0A8B9DBL7</accession>
<dbReference type="PANTHER" id="PTHR16435:SF5">
    <property type="entry name" value="SPERMATOGENESIS ASSOCIATED 6-LIKE PROTEIN"/>
    <property type="match status" value="1"/>
</dbReference>
<dbReference type="GO" id="GO:0120212">
    <property type="term" value="C:sperm head-tail coupling apparatus"/>
    <property type="evidence" value="ECO:0007669"/>
    <property type="project" value="InterPro"/>
</dbReference>
<evidence type="ECO:0000256" key="1">
    <source>
        <dbReference type="ARBA" id="ARBA00006215"/>
    </source>
</evidence>
<sequence>MSSHFQGPCSVTCLGVFLPEKHHIYLSMCIVGQHKETECLPPLFPLLFHEKVLLLTQIESYNINISEGYKV</sequence>
<proteinExistence type="inferred from homology"/>
<dbReference type="Proteomes" id="UP000694521">
    <property type="component" value="Unplaced"/>
</dbReference>
<dbReference type="PANTHER" id="PTHR16435">
    <property type="entry name" value="SPERMATOGENESIS-ASSOCIATED PROTEIN 6 SPATA6"/>
    <property type="match status" value="1"/>
</dbReference>
<feature type="domain" description="Spermatogenesis-associated protein 6 N-terminal" evidence="3">
    <location>
        <begin position="10"/>
        <end position="53"/>
    </location>
</feature>
<dbReference type="Ensembl" id="ENSACDT00005005529.1">
    <property type="protein sequence ID" value="ENSACDP00005004604.1"/>
    <property type="gene ID" value="ENSACDG00005003381.1"/>
</dbReference>